<dbReference type="Gene3D" id="3.90.1300.10">
    <property type="entry name" value="Amidase signature (AS) domain"/>
    <property type="match status" value="1"/>
</dbReference>
<dbReference type="InterPro" id="IPR023631">
    <property type="entry name" value="Amidase_dom"/>
</dbReference>
<evidence type="ECO:0000256" key="1">
    <source>
        <dbReference type="ARBA" id="ARBA00001311"/>
    </source>
</evidence>
<evidence type="ECO:0000313" key="5">
    <source>
        <dbReference type="EMBL" id="RVT89587.1"/>
    </source>
</evidence>
<dbReference type="NCBIfam" id="NF005687">
    <property type="entry name" value="PRK07487.1"/>
    <property type="match status" value="1"/>
</dbReference>
<feature type="domain" description="Amidase" evidence="4">
    <location>
        <begin position="27"/>
        <end position="450"/>
    </location>
</feature>
<keyword evidence="6" id="KW-1185">Reference proteome</keyword>
<evidence type="ECO:0000313" key="6">
    <source>
        <dbReference type="Proteomes" id="UP000282957"/>
    </source>
</evidence>
<dbReference type="AlphaFoldDB" id="A0A437LW95"/>
<dbReference type="GO" id="GO:0004040">
    <property type="term" value="F:amidase activity"/>
    <property type="evidence" value="ECO:0007669"/>
    <property type="project" value="UniProtKB-EC"/>
</dbReference>
<evidence type="ECO:0000256" key="2">
    <source>
        <dbReference type="ARBA" id="ARBA00012922"/>
    </source>
</evidence>
<protein>
    <recommendedName>
        <fullName evidence="2">amidase</fullName>
        <ecNumber evidence="2">3.5.1.4</ecNumber>
    </recommendedName>
</protein>
<proteinExistence type="predicted"/>
<keyword evidence="3" id="KW-0378">Hydrolase</keyword>
<dbReference type="EMBL" id="SACL01000018">
    <property type="protein sequence ID" value="RVT89587.1"/>
    <property type="molecule type" value="Genomic_DNA"/>
</dbReference>
<dbReference type="InterPro" id="IPR020556">
    <property type="entry name" value="Amidase_CS"/>
</dbReference>
<name>A0A437LW95_9PROT</name>
<accession>A0A437LW95</accession>
<dbReference type="Pfam" id="PF01425">
    <property type="entry name" value="Amidase"/>
    <property type="match status" value="1"/>
</dbReference>
<dbReference type="OrthoDB" id="9811471at2"/>
<evidence type="ECO:0000259" key="4">
    <source>
        <dbReference type="Pfam" id="PF01425"/>
    </source>
</evidence>
<organism evidence="5 6">
    <name type="scientific">Rhodovarius crocodyli</name>
    <dbReference type="NCBI Taxonomy" id="1979269"/>
    <lineage>
        <taxon>Bacteria</taxon>
        <taxon>Pseudomonadati</taxon>
        <taxon>Pseudomonadota</taxon>
        <taxon>Alphaproteobacteria</taxon>
        <taxon>Acetobacterales</taxon>
        <taxon>Roseomonadaceae</taxon>
        <taxon>Rhodovarius</taxon>
    </lineage>
</organism>
<reference evidence="5 6" key="1">
    <citation type="submission" date="2019-01" db="EMBL/GenBank/DDBJ databases">
        <authorList>
            <person name="Chen W.-M."/>
        </authorList>
    </citation>
    <scope>NUCLEOTIDE SEQUENCE [LARGE SCALE GENOMIC DNA]</scope>
    <source>
        <strain evidence="5 6">CCP-6</strain>
    </source>
</reference>
<dbReference type="RefSeq" id="WP_127790360.1">
    <property type="nucleotide sequence ID" value="NZ_SACL01000018.1"/>
</dbReference>
<dbReference type="Proteomes" id="UP000282957">
    <property type="component" value="Unassembled WGS sequence"/>
</dbReference>
<dbReference type="EC" id="3.5.1.4" evidence="2"/>
<sequence length="477" mass="50964">MPSIPLWQLDATDLSRLLQSGEVSAQEAVQSSIDRMHAVNPGLNAVVTDLSEAALVRAKALDAAKGPKGPLHGVPVTIKINIDQKGESSSNGVVAFKDMRAPGDAPLVKNLLDAGAVVIGRTNVPEFSRRCDTDNPIHGRTWNPWGRHLSPGGSSGGAGAAVAAGIGALAHGNDIGGSLRFPAAGNGVVTVKPGVGRIAVYNPSQTVERGILAQQMSAQGLITRTARDLHLSMPTMIAPDARDPFHVPLPWRGPAPQGPLKVGFSLAVVDLPLDPQVEKALLAARAALADAGYVVEEVTPPSLKEIAFEGRSALMTESYQLMAEDIARYGSPAIAGVFEENYRRTPTVEMKPMLEMLARRTFYARQWSVLMAEYPLFLSPFHPLPFYAPGRDAEGAEGLRETIGQSHWSMLGNYLGLPAGNVPAALGDYPEGPKPIGVQILGQRWREDLVVDAMIAIEDRLGTLSQQLWARMDNRMG</sequence>
<comment type="caution">
    <text evidence="5">The sequence shown here is derived from an EMBL/GenBank/DDBJ whole genome shotgun (WGS) entry which is preliminary data.</text>
</comment>
<gene>
    <name evidence="5" type="ORF">EOD42_25110</name>
</gene>
<evidence type="ECO:0000256" key="3">
    <source>
        <dbReference type="ARBA" id="ARBA00022801"/>
    </source>
</evidence>
<comment type="catalytic activity">
    <reaction evidence="1">
        <text>a monocarboxylic acid amide + H2O = a monocarboxylate + NH4(+)</text>
        <dbReference type="Rhea" id="RHEA:12020"/>
        <dbReference type="ChEBI" id="CHEBI:15377"/>
        <dbReference type="ChEBI" id="CHEBI:28938"/>
        <dbReference type="ChEBI" id="CHEBI:35757"/>
        <dbReference type="ChEBI" id="CHEBI:83628"/>
        <dbReference type="EC" id="3.5.1.4"/>
    </reaction>
</comment>
<dbReference type="PROSITE" id="PS00571">
    <property type="entry name" value="AMIDASES"/>
    <property type="match status" value="1"/>
</dbReference>
<dbReference type="SUPFAM" id="SSF75304">
    <property type="entry name" value="Amidase signature (AS) enzymes"/>
    <property type="match status" value="1"/>
</dbReference>
<dbReference type="PANTHER" id="PTHR46072:SF5">
    <property type="entry name" value="GENERAL AMIDASE-C"/>
    <property type="match status" value="1"/>
</dbReference>
<dbReference type="InterPro" id="IPR036928">
    <property type="entry name" value="AS_sf"/>
</dbReference>
<dbReference type="PANTHER" id="PTHR46072">
    <property type="entry name" value="AMIDASE-RELATED-RELATED"/>
    <property type="match status" value="1"/>
</dbReference>